<keyword evidence="1" id="KW-0812">Transmembrane</keyword>
<feature type="transmembrane region" description="Helical" evidence="1">
    <location>
        <begin position="66"/>
        <end position="89"/>
    </location>
</feature>
<feature type="transmembrane region" description="Helical" evidence="1">
    <location>
        <begin position="101"/>
        <end position="126"/>
    </location>
</feature>
<sequence>MRRPSFLEGVAVALIATIGIGVLFDPLTMLFASGFVLRMLIAVAGLLYVVYLLRRSGEKVGRISSISLWLMSAALIWLMGLSLPVYLMAHLGLVWLIRSLYFYASLISALADLALLSFGLAAALWAMLQTGSLLLGVWCFFLVQALFVFIPSSWRRAGKPGTHLDGADDPFQQAYRTAQAALTKLSTLG</sequence>
<reference evidence="2 3" key="1">
    <citation type="submission" date="2021-05" db="EMBL/GenBank/DDBJ databases">
        <title>Genetic and Functional Diversity in Clade A Lucinid endosymbionts from the Bahamas.</title>
        <authorList>
            <person name="Giani N.M."/>
            <person name="Engel A.S."/>
            <person name="Campbell B.J."/>
        </authorList>
    </citation>
    <scope>NUCLEOTIDE SEQUENCE [LARGE SCALE GENOMIC DNA]</scope>
    <source>
        <strain evidence="2">LUC16012Gg_MoonRockCtena</strain>
    </source>
</reference>
<feature type="transmembrane region" description="Helical" evidence="1">
    <location>
        <begin position="133"/>
        <end position="154"/>
    </location>
</feature>
<keyword evidence="1" id="KW-1133">Transmembrane helix</keyword>
<dbReference type="EMBL" id="JAHHGM010000022">
    <property type="protein sequence ID" value="MBT2990828.1"/>
    <property type="molecule type" value="Genomic_DNA"/>
</dbReference>
<gene>
    <name evidence="2" type="ORF">KME65_17865</name>
</gene>
<comment type="caution">
    <text evidence="2">The sequence shown here is derived from an EMBL/GenBank/DDBJ whole genome shotgun (WGS) entry which is preliminary data.</text>
</comment>
<evidence type="ECO:0000256" key="1">
    <source>
        <dbReference type="SAM" id="Phobius"/>
    </source>
</evidence>
<dbReference type="AlphaFoldDB" id="A0A944QU91"/>
<proteinExistence type="predicted"/>
<feature type="transmembrane region" description="Helical" evidence="1">
    <location>
        <begin position="30"/>
        <end position="54"/>
    </location>
</feature>
<protein>
    <submittedName>
        <fullName evidence="2">Uncharacterized protein</fullName>
    </submittedName>
</protein>
<accession>A0A944QU91</accession>
<keyword evidence="1" id="KW-0472">Membrane</keyword>
<feature type="transmembrane region" description="Helical" evidence="1">
    <location>
        <begin position="7"/>
        <end position="24"/>
    </location>
</feature>
<organism evidence="2 3">
    <name type="scientific">Candidatus Thiodiazotropha taylori</name>
    <dbReference type="NCBI Taxonomy" id="2792791"/>
    <lineage>
        <taxon>Bacteria</taxon>
        <taxon>Pseudomonadati</taxon>
        <taxon>Pseudomonadota</taxon>
        <taxon>Gammaproteobacteria</taxon>
        <taxon>Chromatiales</taxon>
        <taxon>Sedimenticolaceae</taxon>
        <taxon>Candidatus Thiodiazotropha</taxon>
    </lineage>
</organism>
<name>A0A944QU91_9GAMM</name>
<evidence type="ECO:0000313" key="3">
    <source>
        <dbReference type="Proteomes" id="UP000770889"/>
    </source>
</evidence>
<dbReference type="Proteomes" id="UP000770889">
    <property type="component" value="Unassembled WGS sequence"/>
</dbReference>
<evidence type="ECO:0000313" key="2">
    <source>
        <dbReference type="EMBL" id="MBT2990828.1"/>
    </source>
</evidence>